<gene>
    <name evidence="3" type="ORF">PBY51_016992</name>
</gene>
<protein>
    <recommendedName>
        <fullName evidence="2">C-type lectin domain-containing protein</fullName>
    </recommendedName>
</protein>
<accession>A0AAN7WVC3</accession>
<feature type="chain" id="PRO_5042985412" description="C-type lectin domain-containing protein" evidence="1">
    <location>
        <begin position="20"/>
        <end position="269"/>
    </location>
</feature>
<name>A0AAN7WVC3_ELEMC</name>
<dbReference type="InterPro" id="IPR001304">
    <property type="entry name" value="C-type_lectin-like"/>
</dbReference>
<dbReference type="SMART" id="SM00034">
    <property type="entry name" value="CLECT"/>
    <property type="match status" value="2"/>
</dbReference>
<reference evidence="3 4" key="1">
    <citation type="journal article" date="2023" name="Genes (Basel)">
        <title>Chromosome-Level Genome Assembly and Circadian Gene Repertoire of the Patagonia Blennie Eleginops maclovinus-The Closest Ancestral Proxy of Antarctic Cryonotothenioids.</title>
        <authorList>
            <person name="Cheng C.C."/>
            <person name="Rivera-Colon A.G."/>
            <person name="Minhas B.F."/>
            <person name="Wilson L."/>
            <person name="Rayamajhi N."/>
            <person name="Vargas-Chacoff L."/>
            <person name="Catchen J.M."/>
        </authorList>
    </citation>
    <scope>NUCLEOTIDE SEQUENCE [LARGE SCALE GENOMIC DNA]</scope>
    <source>
        <strain evidence="3">JMC-PN-2008</strain>
    </source>
</reference>
<evidence type="ECO:0000313" key="3">
    <source>
        <dbReference type="EMBL" id="KAK5847900.1"/>
    </source>
</evidence>
<dbReference type="PANTHER" id="PTHR45784">
    <property type="entry name" value="C-TYPE LECTIN DOMAIN FAMILY 20 MEMBER A-RELATED"/>
    <property type="match status" value="1"/>
</dbReference>
<dbReference type="InterPro" id="IPR016187">
    <property type="entry name" value="CTDL_fold"/>
</dbReference>
<dbReference type="EMBL" id="JAUZQC010000026">
    <property type="protein sequence ID" value="KAK5847900.1"/>
    <property type="molecule type" value="Genomic_DNA"/>
</dbReference>
<keyword evidence="4" id="KW-1185">Reference proteome</keyword>
<evidence type="ECO:0000256" key="1">
    <source>
        <dbReference type="SAM" id="SignalP"/>
    </source>
</evidence>
<dbReference type="InterPro" id="IPR016186">
    <property type="entry name" value="C-type_lectin-like/link_sf"/>
</dbReference>
<evidence type="ECO:0000259" key="2">
    <source>
        <dbReference type="PROSITE" id="PS50041"/>
    </source>
</evidence>
<keyword evidence="1" id="KW-0732">Signal</keyword>
<dbReference type="Pfam" id="PF00059">
    <property type="entry name" value="Lectin_C"/>
    <property type="match status" value="2"/>
</dbReference>
<dbReference type="PANTHER" id="PTHR45784:SF8">
    <property type="entry name" value="C-TYPE MANNOSE RECEPTOR 2-RELATED"/>
    <property type="match status" value="1"/>
</dbReference>
<evidence type="ECO:0000313" key="4">
    <source>
        <dbReference type="Proteomes" id="UP001346869"/>
    </source>
</evidence>
<dbReference type="SUPFAM" id="SSF56436">
    <property type="entry name" value="C-type lectin-like"/>
    <property type="match status" value="2"/>
</dbReference>
<dbReference type="PROSITE" id="PS50041">
    <property type="entry name" value="C_TYPE_LECTIN_2"/>
    <property type="match status" value="2"/>
</dbReference>
<dbReference type="CDD" id="cd00037">
    <property type="entry name" value="CLECT"/>
    <property type="match status" value="1"/>
</dbReference>
<organism evidence="3 4">
    <name type="scientific">Eleginops maclovinus</name>
    <name type="common">Patagonian blennie</name>
    <name type="synonym">Eleginus maclovinus</name>
    <dbReference type="NCBI Taxonomy" id="56733"/>
    <lineage>
        <taxon>Eukaryota</taxon>
        <taxon>Metazoa</taxon>
        <taxon>Chordata</taxon>
        <taxon>Craniata</taxon>
        <taxon>Vertebrata</taxon>
        <taxon>Euteleostomi</taxon>
        <taxon>Actinopterygii</taxon>
        <taxon>Neopterygii</taxon>
        <taxon>Teleostei</taxon>
        <taxon>Neoteleostei</taxon>
        <taxon>Acanthomorphata</taxon>
        <taxon>Eupercaria</taxon>
        <taxon>Perciformes</taxon>
        <taxon>Notothenioidei</taxon>
        <taxon>Eleginopidae</taxon>
        <taxon>Eleginops</taxon>
    </lineage>
</organism>
<proteinExistence type="predicted"/>
<comment type="caution">
    <text evidence="3">The sequence shown here is derived from an EMBL/GenBank/DDBJ whole genome shotgun (WGS) entry which is preliminary data.</text>
</comment>
<feature type="signal peptide" evidence="1">
    <location>
        <begin position="1"/>
        <end position="19"/>
    </location>
</feature>
<feature type="domain" description="C-type lectin" evidence="2">
    <location>
        <begin position="21"/>
        <end position="128"/>
    </location>
</feature>
<dbReference type="AlphaFoldDB" id="A0AAN7WVC3"/>
<feature type="domain" description="C-type lectin" evidence="2">
    <location>
        <begin position="127"/>
        <end position="269"/>
    </location>
</feature>
<dbReference type="Proteomes" id="UP001346869">
    <property type="component" value="Unassembled WGS sequence"/>
</dbReference>
<sequence length="269" mass="30832">MDRTFIFALLLLSLSATLCKYVYIQQQKTWNEALDYCRQFHTDLAPVSSNHDNNRLMKLANYSSDFKWIGLKRDPINAGKWTWSGGAAVSKFFWAQGQPDHVSQTHGLISNYQWHDIAADKKLYFFCYRVVVVRERKTWQEALEYCREHHRDLASITSDTEMLLIQRELQKHGSTERVWTGLRFFPGGWLWVDKKKLSYQAWGQEGQPECPEVKLHCAALQGTTFSLHASAGTVHTNGTGSYGVNIAADVKEGVWAALDCAESLHFICY</sequence>
<dbReference type="Gene3D" id="3.10.100.10">
    <property type="entry name" value="Mannose-Binding Protein A, subunit A"/>
    <property type="match status" value="2"/>
</dbReference>
<reference evidence="3 4" key="2">
    <citation type="journal article" date="2023" name="Mol. Biol. Evol.">
        <title>Genomics of Secondarily Temperate Adaptation in the Only Non-Antarctic Icefish.</title>
        <authorList>
            <person name="Rivera-Colon A.G."/>
            <person name="Rayamajhi N."/>
            <person name="Minhas B.F."/>
            <person name="Madrigal G."/>
            <person name="Bilyk K.T."/>
            <person name="Yoon V."/>
            <person name="Hune M."/>
            <person name="Gregory S."/>
            <person name="Cheng C.H.C."/>
            <person name="Catchen J.M."/>
        </authorList>
    </citation>
    <scope>NUCLEOTIDE SEQUENCE [LARGE SCALE GENOMIC DNA]</scope>
    <source>
        <strain evidence="3">JMC-PN-2008</strain>
    </source>
</reference>